<sequence>MRMPIAAALLCAFALPAFALPVAQAGLSAPVVHQVKSKAKPAKAAKAKGGKCAPGAICPLVGAGDY</sequence>
<dbReference type="AlphaFoldDB" id="A0A6N8DP07"/>
<reference evidence="2 3" key="1">
    <citation type="submission" date="2019-11" db="EMBL/GenBank/DDBJ databases">
        <title>Whole-genome sequence of a Rhodoblastus acidophilus DSM 142.</title>
        <authorList>
            <person name="Kyndt J.A."/>
            <person name="Meyer T.E."/>
        </authorList>
    </citation>
    <scope>NUCLEOTIDE SEQUENCE [LARGE SCALE GENOMIC DNA]</scope>
    <source>
        <strain evidence="2 3">DSM 142</strain>
    </source>
</reference>
<evidence type="ECO:0000313" key="2">
    <source>
        <dbReference type="EMBL" id="MTV32332.1"/>
    </source>
</evidence>
<organism evidence="2 3">
    <name type="scientific">Rhodoblastus acidophilus</name>
    <name type="common">Rhodopseudomonas acidophila</name>
    <dbReference type="NCBI Taxonomy" id="1074"/>
    <lineage>
        <taxon>Bacteria</taxon>
        <taxon>Pseudomonadati</taxon>
        <taxon>Pseudomonadota</taxon>
        <taxon>Alphaproteobacteria</taxon>
        <taxon>Hyphomicrobiales</taxon>
        <taxon>Rhodoblastaceae</taxon>
        <taxon>Rhodoblastus</taxon>
    </lineage>
</organism>
<keyword evidence="1" id="KW-0732">Signal</keyword>
<dbReference type="RefSeq" id="WP_155447017.1">
    <property type="nucleotide sequence ID" value="NZ_JAOQNR010000007.1"/>
</dbReference>
<comment type="caution">
    <text evidence="2">The sequence shown here is derived from an EMBL/GenBank/DDBJ whole genome shotgun (WGS) entry which is preliminary data.</text>
</comment>
<proteinExistence type="predicted"/>
<dbReference type="EMBL" id="WNKS01000015">
    <property type="protein sequence ID" value="MTV32332.1"/>
    <property type="molecule type" value="Genomic_DNA"/>
</dbReference>
<accession>A0A6N8DP07</accession>
<name>A0A6N8DP07_RHOAC</name>
<gene>
    <name evidence="2" type="ORF">GJ654_15185</name>
</gene>
<dbReference type="Proteomes" id="UP000439113">
    <property type="component" value="Unassembled WGS sequence"/>
</dbReference>
<feature type="chain" id="PRO_5026691607" evidence="1">
    <location>
        <begin position="20"/>
        <end position="66"/>
    </location>
</feature>
<protein>
    <submittedName>
        <fullName evidence="2">Uncharacterized protein</fullName>
    </submittedName>
</protein>
<evidence type="ECO:0000313" key="3">
    <source>
        <dbReference type="Proteomes" id="UP000439113"/>
    </source>
</evidence>
<evidence type="ECO:0000256" key="1">
    <source>
        <dbReference type="SAM" id="SignalP"/>
    </source>
</evidence>
<feature type="signal peptide" evidence="1">
    <location>
        <begin position="1"/>
        <end position="19"/>
    </location>
</feature>